<proteinExistence type="predicted"/>
<protein>
    <submittedName>
        <fullName evidence="1">Uncharacterized protein</fullName>
    </submittedName>
</protein>
<reference evidence="1" key="1">
    <citation type="journal article" date="2022" name="Int. J. Mol. Sci.">
        <title>Draft Genome of Tanacetum Coccineum: Genomic Comparison of Closely Related Tanacetum-Family Plants.</title>
        <authorList>
            <person name="Yamashiro T."/>
            <person name="Shiraishi A."/>
            <person name="Nakayama K."/>
            <person name="Satake H."/>
        </authorList>
    </citation>
    <scope>NUCLEOTIDE SEQUENCE</scope>
</reference>
<organism evidence="1 2">
    <name type="scientific">Tanacetum coccineum</name>
    <dbReference type="NCBI Taxonomy" id="301880"/>
    <lineage>
        <taxon>Eukaryota</taxon>
        <taxon>Viridiplantae</taxon>
        <taxon>Streptophyta</taxon>
        <taxon>Embryophyta</taxon>
        <taxon>Tracheophyta</taxon>
        <taxon>Spermatophyta</taxon>
        <taxon>Magnoliopsida</taxon>
        <taxon>eudicotyledons</taxon>
        <taxon>Gunneridae</taxon>
        <taxon>Pentapetalae</taxon>
        <taxon>asterids</taxon>
        <taxon>campanulids</taxon>
        <taxon>Asterales</taxon>
        <taxon>Asteraceae</taxon>
        <taxon>Asteroideae</taxon>
        <taxon>Anthemideae</taxon>
        <taxon>Anthemidinae</taxon>
        <taxon>Tanacetum</taxon>
    </lineage>
</organism>
<comment type="caution">
    <text evidence="1">The sequence shown here is derived from an EMBL/GenBank/DDBJ whole genome shotgun (WGS) entry which is preliminary data.</text>
</comment>
<keyword evidence="2" id="KW-1185">Reference proteome</keyword>
<evidence type="ECO:0000313" key="1">
    <source>
        <dbReference type="EMBL" id="GJT47821.1"/>
    </source>
</evidence>
<sequence>MAAVVSDARHWRGYLDQARNSDAVLHSQEVVVSTTWKSPGKVKYTLRKPVAASVVVQLMGFSSRDSLSEYKREENRKEYCKANKEDIV</sequence>
<dbReference type="Proteomes" id="UP001151760">
    <property type="component" value="Unassembled WGS sequence"/>
</dbReference>
<dbReference type="EMBL" id="BQNB010016101">
    <property type="protein sequence ID" value="GJT47821.1"/>
    <property type="molecule type" value="Genomic_DNA"/>
</dbReference>
<accession>A0ABQ5EAB2</accession>
<gene>
    <name evidence="1" type="ORF">Tco_0973978</name>
</gene>
<name>A0ABQ5EAB2_9ASTR</name>
<reference evidence="1" key="2">
    <citation type="submission" date="2022-01" db="EMBL/GenBank/DDBJ databases">
        <authorList>
            <person name="Yamashiro T."/>
            <person name="Shiraishi A."/>
            <person name="Satake H."/>
            <person name="Nakayama K."/>
        </authorList>
    </citation>
    <scope>NUCLEOTIDE SEQUENCE</scope>
</reference>
<evidence type="ECO:0000313" key="2">
    <source>
        <dbReference type="Proteomes" id="UP001151760"/>
    </source>
</evidence>